<dbReference type="GO" id="GO:0016020">
    <property type="term" value="C:membrane"/>
    <property type="evidence" value="ECO:0007669"/>
    <property type="project" value="InterPro"/>
</dbReference>
<dbReference type="SUPFAM" id="SSF52540">
    <property type="entry name" value="P-loop containing nucleoside triphosphate hydrolases"/>
    <property type="match status" value="1"/>
</dbReference>
<keyword evidence="1" id="KW-0813">Transport</keyword>
<dbReference type="EMBL" id="AP026866">
    <property type="protein sequence ID" value="BDS08249.1"/>
    <property type="molecule type" value="Genomic_DNA"/>
</dbReference>
<evidence type="ECO:0000259" key="5">
    <source>
        <dbReference type="PROSITE" id="PS50893"/>
    </source>
</evidence>
<gene>
    <name evidence="6" type="primary">pstB_1</name>
    <name evidence="6" type="ORF">NT6N_32890</name>
</gene>
<feature type="domain" description="ABC transporter" evidence="5">
    <location>
        <begin position="23"/>
        <end position="252"/>
    </location>
</feature>
<evidence type="ECO:0000313" key="6">
    <source>
        <dbReference type="EMBL" id="BDS08249.1"/>
    </source>
</evidence>
<dbReference type="InterPro" id="IPR017871">
    <property type="entry name" value="ABC_transporter-like_CS"/>
</dbReference>
<evidence type="ECO:0000256" key="4">
    <source>
        <dbReference type="ARBA" id="ARBA00022840"/>
    </source>
</evidence>
<dbReference type="GO" id="GO:0005315">
    <property type="term" value="F:phosphate transmembrane transporter activity"/>
    <property type="evidence" value="ECO:0007669"/>
    <property type="project" value="InterPro"/>
</dbReference>
<keyword evidence="4 6" id="KW-0067">ATP-binding</keyword>
<dbReference type="Gene3D" id="3.40.50.300">
    <property type="entry name" value="P-loop containing nucleotide triphosphate hydrolases"/>
    <property type="match status" value="1"/>
</dbReference>
<dbReference type="InterPro" id="IPR003439">
    <property type="entry name" value="ABC_transporter-like_ATP-bd"/>
</dbReference>
<evidence type="ECO:0000256" key="2">
    <source>
        <dbReference type="ARBA" id="ARBA00022592"/>
    </source>
</evidence>
<evidence type="ECO:0000256" key="1">
    <source>
        <dbReference type="ARBA" id="ARBA00022448"/>
    </source>
</evidence>
<dbReference type="SMART" id="SM00382">
    <property type="entry name" value="AAA"/>
    <property type="match status" value="1"/>
</dbReference>
<keyword evidence="2" id="KW-0592">Phosphate transport</keyword>
<dbReference type="GO" id="GO:0035435">
    <property type="term" value="P:phosphate ion transmembrane transport"/>
    <property type="evidence" value="ECO:0007669"/>
    <property type="project" value="InterPro"/>
</dbReference>
<accession>A0AAT9FQR4</accession>
<dbReference type="GO" id="GO:0005524">
    <property type="term" value="F:ATP binding"/>
    <property type="evidence" value="ECO:0007669"/>
    <property type="project" value="UniProtKB-KW"/>
</dbReference>
<dbReference type="PANTHER" id="PTHR43423:SF1">
    <property type="entry name" value="ABC TRANSPORTER I FAMILY MEMBER 17"/>
    <property type="match status" value="1"/>
</dbReference>
<dbReference type="InterPro" id="IPR003593">
    <property type="entry name" value="AAA+_ATPase"/>
</dbReference>
<reference evidence="6" key="1">
    <citation type="submission" date="2024-07" db="EMBL/GenBank/DDBJ databases">
        <title>Complete genome sequence of Verrucomicrobiaceae bacterium NT6N.</title>
        <authorList>
            <person name="Huang C."/>
            <person name="Takami H."/>
            <person name="Hamasaki K."/>
        </authorList>
    </citation>
    <scope>NUCLEOTIDE SEQUENCE</scope>
    <source>
        <strain evidence="6">NT6N</strain>
    </source>
</reference>
<sequence>MHKENKYAKLHRIDEQAPVNSIIEVRDLCVSADKVCIFNKATLGFERNTVTTITGPSGAGKSTFLKCLNRLIDFTPELQVIGDVLLNGMSIRSKDVDADELRSRIATLFQQPVIFPGSIAKNVLFGIRHQPGYDKKEAEEIVETALKSAAIWEEVKDRLTAPASQLSVGQRQRLCLARILAMEPDVILMDEPTSALDPKATAAIEELIQQLKGSRTIIMVTHDEAQAGRVAEKNICFTVTDGACCIEAGIAAS</sequence>
<evidence type="ECO:0000256" key="3">
    <source>
        <dbReference type="ARBA" id="ARBA00022741"/>
    </source>
</evidence>
<keyword evidence="3" id="KW-0547">Nucleotide-binding</keyword>
<dbReference type="InterPro" id="IPR027417">
    <property type="entry name" value="P-loop_NTPase"/>
</dbReference>
<dbReference type="AlphaFoldDB" id="A0AAT9FQR4"/>
<dbReference type="Pfam" id="PF00005">
    <property type="entry name" value="ABC_tran"/>
    <property type="match status" value="1"/>
</dbReference>
<dbReference type="InterPro" id="IPR005670">
    <property type="entry name" value="PstB-like"/>
</dbReference>
<dbReference type="KEGG" id="osu:NT6N_32890"/>
<name>A0AAT9FQR4_9BACT</name>
<proteinExistence type="predicted"/>
<dbReference type="PROSITE" id="PS00211">
    <property type="entry name" value="ABC_TRANSPORTER_1"/>
    <property type="match status" value="1"/>
</dbReference>
<dbReference type="PANTHER" id="PTHR43423">
    <property type="entry name" value="ABC TRANSPORTER I FAMILY MEMBER 17"/>
    <property type="match status" value="1"/>
</dbReference>
<organism evidence="6">
    <name type="scientific">Oceaniferula spumae</name>
    <dbReference type="NCBI Taxonomy" id="2979115"/>
    <lineage>
        <taxon>Bacteria</taxon>
        <taxon>Pseudomonadati</taxon>
        <taxon>Verrucomicrobiota</taxon>
        <taxon>Verrucomicrobiia</taxon>
        <taxon>Verrucomicrobiales</taxon>
        <taxon>Verrucomicrobiaceae</taxon>
        <taxon>Oceaniferula</taxon>
    </lineage>
</organism>
<protein>
    <submittedName>
        <fullName evidence="6">Phosphate import ATP-binding protein PstB</fullName>
    </submittedName>
</protein>
<dbReference type="PROSITE" id="PS50893">
    <property type="entry name" value="ABC_TRANSPORTER_2"/>
    <property type="match status" value="1"/>
</dbReference>
<dbReference type="GO" id="GO:0016887">
    <property type="term" value="F:ATP hydrolysis activity"/>
    <property type="evidence" value="ECO:0007669"/>
    <property type="project" value="InterPro"/>
</dbReference>
<dbReference type="CDD" id="cd03260">
    <property type="entry name" value="ABC_PstB_phosphate_transporter"/>
    <property type="match status" value="1"/>
</dbReference>